<evidence type="ECO:0000313" key="2">
    <source>
        <dbReference type="EMBL" id="MBA0310516.1"/>
    </source>
</evidence>
<proteinExistence type="predicted"/>
<reference evidence="2" key="2">
    <citation type="journal article" date="2020" name="Front. Microbiol.">
        <title>Genetic Variants of the DSF Quorum Sensing System in Stenotrophomonas maltophilia Influence Virulence and Resistance Phenotypes Among Genotypically Diverse Clinical Isolates.</title>
        <authorList>
            <person name="Yero D."/>
            <person name="Huedo P."/>
            <person name="Conchillo-Sole O."/>
            <person name="Martinez-Servat S."/>
            <person name="Mamat U."/>
            <person name="Coves X."/>
            <person name="Llanas F."/>
            <person name="Roca I."/>
            <person name="Vila J."/>
            <person name="Schaible U.E."/>
            <person name="Daura X."/>
            <person name="Gibert I."/>
        </authorList>
    </citation>
    <scope>NUCLEOTIDE SEQUENCE</scope>
    <source>
        <strain evidence="2">OG156</strain>
    </source>
</reference>
<reference evidence="2" key="1">
    <citation type="submission" date="2018-09" db="EMBL/GenBank/DDBJ databases">
        <authorList>
            <person name="Groschel M."/>
            <person name="Kohl T."/>
            <person name="Conchillo-Sole O."/>
            <person name="Mamat U."/>
            <person name="Yero D."/>
            <person name="Niemann S."/>
            <person name="Daura X."/>
            <person name="Gibert I."/>
        </authorList>
    </citation>
    <scope>NUCLEOTIDE SEQUENCE</scope>
    <source>
        <strain evidence="2">OG156</strain>
    </source>
</reference>
<protein>
    <submittedName>
        <fullName evidence="2">Uncharacterized protein</fullName>
    </submittedName>
</protein>
<dbReference type="AlphaFoldDB" id="A0A2J0SN20"/>
<dbReference type="EMBL" id="RAUE01000010">
    <property type="protein sequence ID" value="MBA0310516.1"/>
    <property type="molecule type" value="Genomic_DNA"/>
</dbReference>
<sequence length="67" mass="6974">MKIGFKLSVAVAACALTFGISSATAKAPGPCSVCEVQYIACEASGTDLSICIRNYMQCLRLNGCIIP</sequence>
<feature type="chain" id="PRO_5043156080" evidence="1">
    <location>
        <begin position="26"/>
        <end position="67"/>
    </location>
</feature>
<dbReference type="Proteomes" id="UP000822271">
    <property type="component" value="Unassembled WGS sequence"/>
</dbReference>
<organism evidence="2 3">
    <name type="scientific">Stenotrophomonas maltophilia</name>
    <name type="common">Pseudomonas maltophilia</name>
    <name type="synonym">Xanthomonas maltophilia</name>
    <dbReference type="NCBI Taxonomy" id="40324"/>
    <lineage>
        <taxon>Bacteria</taxon>
        <taxon>Pseudomonadati</taxon>
        <taxon>Pseudomonadota</taxon>
        <taxon>Gammaproteobacteria</taxon>
        <taxon>Lysobacterales</taxon>
        <taxon>Lysobacteraceae</taxon>
        <taxon>Stenotrophomonas</taxon>
        <taxon>Stenotrophomonas maltophilia group</taxon>
    </lineage>
</organism>
<keyword evidence="1" id="KW-0732">Signal</keyword>
<name>A0A2J0SN20_STEMA</name>
<comment type="caution">
    <text evidence="2">The sequence shown here is derived from an EMBL/GenBank/DDBJ whole genome shotgun (WGS) entry which is preliminary data.</text>
</comment>
<evidence type="ECO:0000313" key="3">
    <source>
        <dbReference type="Proteomes" id="UP000822271"/>
    </source>
</evidence>
<gene>
    <name evidence="2" type="ORF">D7Y33_05705</name>
</gene>
<feature type="signal peptide" evidence="1">
    <location>
        <begin position="1"/>
        <end position="25"/>
    </location>
</feature>
<evidence type="ECO:0000256" key="1">
    <source>
        <dbReference type="SAM" id="SignalP"/>
    </source>
</evidence>
<accession>A0A2J0SN20</accession>